<evidence type="ECO:0000313" key="5">
    <source>
        <dbReference type="EMBL" id="KAL3845366.1"/>
    </source>
</evidence>
<sequence>MLRSSSSISRLPLDFLAYKYFADLNNSKLAVQQSLALIGFINPSRRLCDSLTSEFSFPYDLISSINTCFSVLACKKIHAQVIKTLNYRDGFIGDRLVSLYTKLDHLQYAQNLFDEMPDKDLVSWNSLISGFSKKGELINCLNALYRMRLEMGLGPNEVTLICILSACTDTGAFLEGVYIHGIAVKTGLINETKLVNSLINIYGKFGCLDLARLLFSTMQEPSLVSWNSIILVFVENGVSDEAVRMFNMMKRVGVNPDQATIVTLLQGCGDIGIINLAETMHGYILRAGLDENIAITTSMLSLYSKSGKLDSSKMLFEGMKDPDRIAWTAMIGGYSMHGRGKEAIKYFDLMVKRGLKPDHVTFTHLLSACSHSGLLIEGKRYFDTMSSVYGVEPKLDHYSCMVDLFGRSSCLKEAHDLIKKMPMEPNHGVWGALLNACRISNNVELGKEVAEKLFILNPYDQRNYVMLSNIYSAAGHYNDALKIKSLMKKRGVVRTVGCSFIEHRNKIHRFVVGDRSHQETHGFYLKLDELIKKIEVVGYKPMTKLVLHDVNEDVKVEMIKEHSEKLAIAFGLLVTEEGVPLVITKNLRICGDCHSMAKFVSLTEAREIIIRDVKRFHHFANGLCSCGDYW</sequence>
<dbReference type="PANTHER" id="PTHR47926">
    <property type="entry name" value="PENTATRICOPEPTIDE REPEAT-CONTAINING PROTEIN"/>
    <property type="match status" value="1"/>
</dbReference>
<organism evidence="5 6">
    <name type="scientific">Penstemon smallii</name>
    <dbReference type="NCBI Taxonomy" id="265156"/>
    <lineage>
        <taxon>Eukaryota</taxon>
        <taxon>Viridiplantae</taxon>
        <taxon>Streptophyta</taxon>
        <taxon>Embryophyta</taxon>
        <taxon>Tracheophyta</taxon>
        <taxon>Spermatophyta</taxon>
        <taxon>Magnoliopsida</taxon>
        <taxon>eudicotyledons</taxon>
        <taxon>Gunneridae</taxon>
        <taxon>Pentapetalae</taxon>
        <taxon>asterids</taxon>
        <taxon>lamiids</taxon>
        <taxon>Lamiales</taxon>
        <taxon>Plantaginaceae</taxon>
        <taxon>Cheloneae</taxon>
        <taxon>Penstemon</taxon>
    </lineage>
</organism>
<dbReference type="EMBL" id="JBJXBP010000002">
    <property type="protein sequence ID" value="KAL3845366.1"/>
    <property type="molecule type" value="Genomic_DNA"/>
</dbReference>
<feature type="domain" description="DYW" evidence="4">
    <location>
        <begin position="538"/>
        <end position="630"/>
    </location>
</feature>
<comment type="similarity">
    <text evidence="1">Belongs to the PPR family. PCMP-H subfamily.</text>
</comment>
<dbReference type="AlphaFoldDB" id="A0ABD3U8V6"/>
<accession>A0ABD3U8V6</accession>
<dbReference type="Pfam" id="PF01535">
    <property type="entry name" value="PPR"/>
    <property type="match status" value="4"/>
</dbReference>
<dbReference type="InterPro" id="IPR046960">
    <property type="entry name" value="PPR_At4g14850-like_plant"/>
</dbReference>
<evidence type="ECO:0000256" key="2">
    <source>
        <dbReference type="ARBA" id="ARBA00022737"/>
    </source>
</evidence>
<feature type="repeat" description="PPR" evidence="3">
    <location>
        <begin position="222"/>
        <end position="256"/>
    </location>
</feature>
<dbReference type="Proteomes" id="UP001634393">
    <property type="component" value="Unassembled WGS sequence"/>
</dbReference>
<reference evidence="5 6" key="1">
    <citation type="submission" date="2024-12" db="EMBL/GenBank/DDBJ databases">
        <title>The unique morphological basis and parallel evolutionary history of personate flowers in Penstemon.</title>
        <authorList>
            <person name="Depatie T.H."/>
            <person name="Wessinger C.A."/>
        </authorList>
    </citation>
    <scope>NUCLEOTIDE SEQUENCE [LARGE SCALE GENOMIC DNA]</scope>
    <source>
        <strain evidence="5">WTNN_2</strain>
        <tissue evidence="5">Leaf</tissue>
    </source>
</reference>
<evidence type="ECO:0000256" key="1">
    <source>
        <dbReference type="ARBA" id="ARBA00006643"/>
    </source>
</evidence>
<gene>
    <name evidence="5" type="ORF">ACJIZ3_002769</name>
</gene>
<protein>
    <recommendedName>
        <fullName evidence="4">DYW domain-containing protein</fullName>
    </recommendedName>
</protein>
<dbReference type="InterPro" id="IPR032867">
    <property type="entry name" value="DYW_dom"/>
</dbReference>
<evidence type="ECO:0000313" key="6">
    <source>
        <dbReference type="Proteomes" id="UP001634393"/>
    </source>
</evidence>
<dbReference type="PANTHER" id="PTHR47926:SF533">
    <property type="entry name" value="DYW DOMAIN-CONTAINING PROTEIN"/>
    <property type="match status" value="1"/>
</dbReference>
<dbReference type="FunFam" id="1.25.40.10:FF:000407">
    <property type="entry name" value="Putative pentatricopeptide repeat-containing protein"/>
    <property type="match status" value="1"/>
</dbReference>
<dbReference type="Pfam" id="PF14432">
    <property type="entry name" value="DYW_deaminase"/>
    <property type="match status" value="1"/>
</dbReference>
<dbReference type="InterPro" id="IPR046848">
    <property type="entry name" value="E_motif"/>
</dbReference>
<comment type="caution">
    <text evidence="5">The sequence shown here is derived from an EMBL/GenBank/DDBJ whole genome shotgun (WGS) entry which is preliminary data.</text>
</comment>
<name>A0ABD3U8V6_9LAMI</name>
<keyword evidence="2" id="KW-0677">Repeat</keyword>
<dbReference type="Gene3D" id="1.25.40.10">
    <property type="entry name" value="Tetratricopeptide repeat domain"/>
    <property type="match status" value="4"/>
</dbReference>
<dbReference type="InterPro" id="IPR011990">
    <property type="entry name" value="TPR-like_helical_dom_sf"/>
</dbReference>
<dbReference type="InterPro" id="IPR002885">
    <property type="entry name" value="PPR_rpt"/>
</dbReference>
<dbReference type="Pfam" id="PF20431">
    <property type="entry name" value="E_motif"/>
    <property type="match status" value="1"/>
</dbReference>
<dbReference type="Pfam" id="PF13041">
    <property type="entry name" value="PPR_2"/>
    <property type="match status" value="2"/>
</dbReference>
<feature type="repeat" description="PPR" evidence="3">
    <location>
        <begin position="323"/>
        <end position="357"/>
    </location>
</feature>
<proteinExistence type="inferred from homology"/>
<evidence type="ECO:0000256" key="3">
    <source>
        <dbReference type="PROSITE-ProRule" id="PRU00708"/>
    </source>
</evidence>
<dbReference type="FunFam" id="1.25.40.10:FF:000475">
    <property type="entry name" value="Pentatricopeptide repeat-containing protein At5g40410, mitochondrial"/>
    <property type="match status" value="1"/>
</dbReference>
<feature type="repeat" description="PPR" evidence="3">
    <location>
        <begin position="120"/>
        <end position="155"/>
    </location>
</feature>
<dbReference type="PROSITE" id="PS51375">
    <property type="entry name" value="PPR"/>
    <property type="match status" value="3"/>
</dbReference>
<dbReference type="NCBIfam" id="TIGR00756">
    <property type="entry name" value="PPR"/>
    <property type="match status" value="2"/>
</dbReference>
<keyword evidence="6" id="KW-1185">Reference proteome</keyword>
<evidence type="ECO:0000259" key="4">
    <source>
        <dbReference type="Pfam" id="PF14432"/>
    </source>
</evidence>